<protein>
    <submittedName>
        <fullName evidence="1">Uncharacterized protein</fullName>
    </submittedName>
</protein>
<dbReference type="EMBL" id="JGDJ01000116">
    <property type="protein sequence ID" value="EXZ30802.1"/>
    <property type="molecule type" value="Genomic_DNA"/>
</dbReference>
<accession>A0A015YFV0</accession>
<sequence length="116" mass="12990">MNEEIKIVATDTTEVKSFEGTSLSIPTVKYSIRYTSINGNKQSIFVGVTDNATETVPNADGDGTHEEIREMKLGEVRFDPVPTPQITTVSFIYTNDFECYMSDIRKIIEQITSDKS</sequence>
<reference evidence="1 2" key="1">
    <citation type="submission" date="2014-02" db="EMBL/GenBank/DDBJ databases">
        <authorList>
            <person name="Sears C."/>
            <person name="Carroll K."/>
            <person name="Sack B.R."/>
            <person name="Qadri F."/>
            <person name="Myers L.L."/>
            <person name="Chung G.-T."/>
            <person name="Escheverria P."/>
            <person name="Fraser C.M."/>
            <person name="Sadzewicz L."/>
            <person name="Shefchek K.A."/>
            <person name="Tallon L."/>
            <person name="Das S.P."/>
            <person name="Daugherty S."/>
            <person name="Mongodin E.F."/>
        </authorList>
    </citation>
    <scope>NUCLEOTIDE SEQUENCE [LARGE SCALE GENOMIC DNA]</scope>
    <source>
        <strain evidence="1 2">S36L11</strain>
    </source>
</reference>
<comment type="caution">
    <text evidence="1">The sequence shown here is derived from an EMBL/GenBank/DDBJ whole genome shotgun (WGS) entry which is preliminary data.</text>
</comment>
<dbReference type="PATRIC" id="fig|1339327.3.peg.605"/>
<evidence type="ECO:0000313" key="1">
    <source>
        <dbReference type="EMBL" id="EXZ30802.1"/>
    </source>
</evidence>
<dbReference type="Proteomes" id="UP000022082">
    <property type="component" value="Unassembled WGS sequence"/>
</dbReference>
<gene>
    <name evidence="1" type="ORF">M136_5392</name>
</gene>
<dbReference type="RefSeq" id="WP_032558112.1">
    <property type="nucleotide sequence ID" value="NZ_JGDJ01000116.1"/>
</dbReference>
<evidence type="ECO:0000313" key="2">
    <source>
        <dbReference type="Proteomes" id="UP000022082"/>
    </source>
</evidence>
<dbReference type="AlphaFoldDB" id="A0A015YFV0"/>
<organism evidence="1 2">
    <name type="scientific">Bacteroides fragilis str. S36L11</name>
    <dbReference type="NCBI Taxonomy" id="1339327"/>
    <lineage>
        <taxon>Bacteria</taxon>
        <taxon>Pseudomonadati</taxon>
        <taxon>Bacteroidota</taxon>
        <taxon>Bacteroidia</taxon>
        <taxon>Bacteroidales</taxon>
        <taxon>Bacteroidaceae</taxon>
        <taxon>Bacteroides</taxon>
    </lineage>
</organism>
<name>A0A015YFV0_BACFG</name>
<proteinExistence type="predicted"/>